<proteinExistence type="predicted"/>
<comment type="caution">
    <text evidence="1">The sequence shown here is derived from an EMBL/GenBank/DDBJ whole genome shotgun (WGS) entry which is preliminary data.</text>
</comment>
<dbReference type="EMBL" id="CAIIXF020000006">
    <property type="protein sequence ID" value="CAH1787633.1"/>
    <property type="molecule type" value="Genomic_DNA"/>
</dbReference>
<name>A0A8S4P8X8_OWEFU</name>
<protein>
    <submittedName>
        <fullName evidence="1">Uncharacterized protein</fullName>
    </submittedName>
</protein>
<gene>
    <name evidence="1" type="ORF">OFUS_LOCUS13285</name>
</gene>
<feature type="non-terminal residue" evidence="1">
    <location>
        <position position="1"/>
    </location>
</feature>
<keyword evidence="2" id="KW-1185">Reference proteome</keyword>
<reference evidence="1" key="1">
    <citation type="submission" date="2022-03" db="EMBL/GenBank/DDBJ databases">
        <authorList>
            <person name="Martin C."/>
        </authorList>
    </citation>
    <scope>NUCLEOTIDE SEQUENCE</scope>
</reference>
<dbReference type="InterPro" id="IPR027417">
    <property type="entry name" value="P-loop_NTPase"/>
</dbReference>
<sequence>RAIYLLVVDLSKDLDEKVKTIRQSRDGPKPDTAAPEKVKDYLDYWLNSIHTHAGKSSPESESLSPPVIIVGTHKDALNVEKLKTDQYINNYFRHIEKNFHGKIYFHHVHKPYIAVDNNSDDDQELNELKETIVQLAEGQGFWGQEVPVKWLLLEKNLRGLKVKSQGG</sequence>
<dbReference type="AlphaFoldDB" id="A0A8S4P8X8"/>
<evidence type="ECO:0000313" key="2">
    <source>
        <dbReference type="Proteomes" id="UP000749559"/>
    </source>
</evidence>
<evidence type="ECO:0000313" key="1">
    <source>
        <dbReference type="EMBL" id="CAH1787633.1"/>
    </source>
</evidence>
<organism evidence="1 2">
    <name type="scientific">Owenia fusiformis</name>
    <name type="common">Polychaete worm</name>
    <dbReference type="NCBI Taxonomy" id="6347"/>
    <lineage>
        <taxon>Eukaryota</taxon>
        <taxon>Metazoa</taxon>
        <taxon>Spiralia</taxon>
        <taxon>Lophotrochozoa</taxon>
        <taxon>Annelida</taxon>
        <taxon>Polychaeta</taxon>
        <taxon>Sedentaria</taxon>
        <taxon>Canalipalpata</taxon>
        <taxon>Sabellida</taxon>
        <taxon>Oweniida</taxon>
        <taxon>Oweniidae</taxon>
        <taxon>Owenia</taxon>
    </lineage>
</organism>
<dbReference type="Proteomes" id="UP000749559">
    <property type="component" value="Unassembled WGS sequence"/>
</dbReference>
<dbReference type="Gene3D" id="3.40.50.300">
    <property type="entry name" value="P-loop containing nucleotide triphosphate hydrolases"/>
    <property type="match status" value="1"/>
</dbReference>
<dbReference type="OrthoDB" id="5962960at2759"/>
<feature type="non-terminal residue" evidence="1">
    <location>
        <position position="167"/>
    </location>
</feature>
<accession>A0A8S4P8X8</accession>